<dbReference type="OrthoDB" id="47217at2759"/>
<keyword evidence="2" id="KW-0812">Transmembrane</keyword>
<dbReference type="InterPro" id="IPR027417">
    <property type="entry name" value="P-loop_NTPase"/>
</dbReference>
<sequence length="396" mass="44456">MMMTPIKTSPSDTSIGNSLVQPQQQQLNQARSRVGHSSLALLQAFIAGLSFMGLLTFLTSSNTGTNTSLPVPVGTVIKSLHSNSTTSASSSPPSTISNSTSSISSWCPHSSNRSINSISCHNTDLCHPCQRRFLIIIASARSASTTLTWMLDTLPQLRMSGENKNVLYNMMTLHQSLWQNRQFQVASKNKNAFGHNPIPKQTFACAVQQIVQSFNPPLLDPSNQQTLQQTPQEEQETIIGFKTIKFDLNHKDNNNNKDDSNTSVVILDKTTRQMMDFVRDNLPCSRILVNINSNVTRQAMSQESSGIARSMNPEELELRNQRLRRIQQRFGDHHAHLLDAQQWTNNVTVLNQALDWLGYSPECHFQEVLQFNTVNRYRNGKTEMSQQPNPNCRLMV</sequence>
<protein>
    <submittedName>
        <fullName evidence="3">Uncharacterized protein</fullName>
    </submittedName>
</protein>
<dbReference type="Proteomes" id="UP001153069">
    <property type="component" value="Unassembled WGS sequence"/>
</dbReference>
<comment type="caution">
    <text evidence="3">The sequence shown here is derived from an EMBL/GenBank/DDBJ whole genome shotgun (WGS) entry which is preliminary data.</text>
</comment>
<reference evidence="3" key="1">
    <citation type="submission" date="2020-06" db="EMBL/GenBank/DDBJ databases">
        <authorList>
            <consortium name="Plant Systems Biology data submission"/>
        </authorList>
    </citation>
    <scope>NUCLEOTIDE SEQUENCE</scope>
    <source>
        <strain evidence="3">D6</strain>
    </source>
</reference>
<feature type="compositionally biased region" description="Polar residues" evidence="1">
    <location>
        <begin position="1"/>
        <end position="20"/>
    </location>
</feature>
<dbReference type="SUPFAM" id="SSF52540">
    <property type="entry name" value="P-loop containing nucleoside triphosphate hydrolases"/>
    <property type="match status" value="1"/>
</dbReference>
<dbReference type="Gene3D" id="3.40.50.300">
    <property type="entry name" value="P-loop containing nucleotide triphosphate hydrolases"/>
    <property type="match status" value="1"/>
</dbReference>
<feature type="transmembrane region" description="Helical" evidence="2">
    <location>
        <begin position="39"/>
        <end position="58"/>
    </location>
</feature>
<organism evidence="3 4">
    <name type="scientific">Seminavis robusta</name>
    <dbReference type="NCBI Taxonomy" id="568900"/>
    <lineage>
        <taxon>Eukaryota</taxon>
        <taxon>Sar</taxon>
        <taxon>Stramenopiles</taxon>
        <taxon>Ochrophyta</taxon>
        <taxon>Bacillariophyta</taxon>
        <taxon>Bacillariophyceae</taxon>
        <taxon>Bacillariophycidae</taxon>
        <taxon>Naviculales</taxon>
        <taxon>Naviculaceae</taxon>
        <taxon>Seminavis</taxon>
    </lineage>
</organism>
<feature type="region of interest" description="Disordered" evidence="1">
    <location>
        <begin position="1"/>
        <end position="31"/>
    </location>
</feature>
<keyword evidence="2" id="KW-0472">Membrane</keyword>
<dbReference type="AlphaFoldDB" id="A0A9N8HB20"/>
<dbReference type="EMBL" id="CAICTM010000343">
    <property type="protein sequence ID" value="CAB9508358.1"/>
    <property type="molecule type" value="Genomic_DNA"/>
</dbReference>
<evidence type="ECO:0000313" key="4">
    <source>
        <dbReference type="Proteomes" id="UP001153069"/>
    </source>
</evidence>
<name>A0A9N8HB20_9STRA</name>
<keyword evidence="2" id="KW-1133">Transmembrane helix</keyword>
<evidence type="ECO:0000256" key="2">
    <source>
        <dbReference type="SAM" id="Phobius"/>
    </source>
</evidence>
<proteinExistence type="predicted"/>
<evidence type="ECO:0000256" key="1">
    <source>
        <dbReference type="SAM" id="MobiDB-lite"/>
    </source>
</evidence>
<keyword evidence="4" id="KW-1185">Reference proteome</keyword>
<gene>
    <name evidence="3" type="ORF">SEMRO_344_G122170.1</name>
</gene>
<evidence type="ECO:0000313" key="3">
    <source>
        <dbReference type="EMBL" id="CAB9508358.1"/>
    </source>
</evidence>
<accession>A0A9N8HB20</accession>